<dbReference type="PANTHER" id="PTHR43969">
    <property type="entry name" value="GLUTATHIONE S TRANSFERASE D10, ISOFORM A-RELATED"/>
    <property type="match status" value="1"/>
</dbReference>
<reference evidence="5" key="1">
    <citation type="submission" date="2022-01" db="UniProtKB">
        <authorList>
            <consortium name="EnsemblMetazoa"/>
        </authorList>
    </citation>
    <scope>IDENTIFICATION</scope>
</reference>
<evidence type="ECO:0000313" key="6">
    <source>
        <dbReference type="Proteomes" id="UP000494040"/>
    </source>
</evidence>
<dbReference type="AlphaFoldDB" id="A0A8I6S758"/>
<dbReference type="EnsemblMetazoa" id="XM_014404748.1">
    <property type="protein sequence ID" value="XP_014260234.1"/>
    <property type="gene ID" value="LOC106672932"/>
</dbReference>
<sequence length="216" mass="23935">MTVDYYYTAGSAPCRCVLLTAKAVGVELNLKPTNLMKGEHLTPEFLKLNPQHTVPTLVDDGLVLTESRAIMCYLANKYAKDDSLYPKDPAKRAMVDSRLYFDMGTLYARFGDLYYPMLFGGASYDEEKAKKLDEALGFLDGFLAKTAWVAGDNMTIADFCLAASVSTFEVVGVNLAKHANVTKWLQKCKTTMPGYKEANQEGVEAFEKAFCGKLKK</sequence>
<dbReference type="Gene3D" id="1.20.1050.10">
    <property type="match status" value="1"/>
</dbReference>
<comment type="similarity">
    <text evidence="2">Belongs to the GST superfamily.</text>
</comment>
<dbReference type="InterPro" id="IPR036249">
    <property type="entry name" value="Thioredoxin-like_sf"/>
</dbReference>
<dbReference type="FunFam" id="1.20.1050.10:FF:000007">
    <property type="entry name" value="Glutathione S-transferase 1-1"/>
    <property type="match status" value="1"/>
</dbReference>
<dbReference type="CDD" id="cd03177">
    <property type="entry name" value="GST_C_Delta_Epsilon"/>
    <property type="match status" value="1"/>
</dbReference>
<evidence type="ECO:0000256" key="1">
    <source>
        <dbReference type="ARBA" id="ARBA00011738"/>
    </source>
</evidence>
<dbReference type="KEGG" id="clec:106672932"/>
<dbReference type="PANTHER" id="PTHR43969:SF9">
    <property type="entry name" value="GLUTATHIONE S TRANSFERASE D10, ISOFORM A-RELATED"/>
    <property type="match status" value="1"/>
</dbReference>
<accession>A0A8I6S758</accession>
<dbReference type="RefSeq" id="XP_014260234.1">
    <property type="nucleotide sequence ID" value="XM_014404748.1"/>
</dbReference>
<keyword evidence="6" id="KW-1185">Reference proteome</keyword>
<dbReference type="InterPro" id="IPR004045">
    <property type="entry name" value="Glutathione_S-Trfase_N"/>
</dbReference>
<feature type="domain" description="GST C-terminal" evidence="4">
    <location>
        <begin position="88"/>
        <end position="210"/>
    </location>
</feature>
<dbReference type="Pfam" id="PF00043">
    <property type="entry name" value="GST_C"/>
    <property type="match status" value="1"/>
</dbReference>
<evidence type="ECO:0000313" key="5">
    <source>
        <dbReference type="EnsemblMetazoa" id="XP_014260234.1"/>
    </source>
</evidence>
<dbReference type="InterPro" id="IPR010987">
    <property type="entry name" value="Glutathione-S-Trfase_C-like"/>
</dbReference>
<dbReference type="GeneID" id="106672932"/>
<proteinExistence type="inferred from homology"/>
<name>A0A8I6S758_CIMLE</name>
<dbReference type="SFLD" id="SFLDS00019">
    <property type="entry name" value="Glutathione_Transferase_(cytos"/>
    <property type="match status" value="1"/>
</dbReference>
<comment type="subunit">
    <text evidence="1">Homodimer.</text>
</comment>
<dbReference type="GO" id="GO:0004364">
    <property type="term" value="F:glutathione transferase activity"/>
    <property type="evidence" value="ECO:0007669"/>
    <property type="project" value="TreeGrafter"/>
</dbReference>
<feature type="domain" description="GST N-terminal" evidence="3">
    <location>
        <begin position="1"/>
        <end position="82"/>
    </location>
</feature>
<dbReference type="InterPro" id="IPR004046">
    <property type="entry name" value="GST_C"/>
</dbReference>
<protein>
    <recommendedName>
        <fullName evidence="7">Glutathione S-transferase</fullName>
    </recommendedName>
</protein>
<dbReference type="Pfam" id="PF02798">
    <property type="entry name" value="GST_N"/>
    <property type="match status" value="1"/>
</dbReference>
<dbReference type="FunFam" id="3.40.30.10:FF:000034">
    <property type="entry name" value="glutathione S-transferase 1"/>
    <property type="match status" value="1"/>
</dbReference>
<dbReference type="OMA" id="CPQRVMV"/>
<organism evidence="5 6">
    <name type="scientific">Cimex lectularius</name>
    <name type="common">Bed bug</name>
    <name type="synonym">Acanthia lectularia</name>
    <dbReference type="NCBI Taxonomy" id="79782"/>
    <lineage>
        <taxon>Eukaryota</taxon>
        <taxon>Metazoa</taxon>
        <taxon>Ecdysozoa</taxon>
        <taxon>Arthropoda</taxon>
        <taxon>Hexapoda</taxon>
        <taxon>Insecta</taxon>
        <taxon>Pterygota</taxon>
        <taxon>Neoptera</taxon>
        <taxon>Paraneoptera</taxon>
        <taxon>Hemiptera</taxon>
        <taxon>Heteroptera</taxon>
        <taxon>Panheteroptera</taxon>
        <taxon>Cimicomorpha</taxon>
        <taxon>Cimicidae</taxon>
        <taxon>Cimex</taxon>
    </lineage>
</organism>
<dbReference type="CDD" id="cd03045">
    <property type="entry name" value="GST_N_Delta_Epsilon"/>
    <property type="match status" value="1"/>
</dbReference>
<evidence type="ECO:0000259" key="4">
    <source>
        <dbReference type="PROSITE" id="PS50405"/>
    </source>
</evidence>
<dbReference type="SFLD" id="SFLDG00358">
    <property type="entry name" value="Main_(cytGST)"/>
    <property type="match status" value="1"/>
</dbReference>
<dbReference type="SUPFAM" id="SSF52833">
    <property type="entry name" value="Thioredoxin-like"/>
    <property type="match status" value="1"/>
</dbReference>
<evidence type="ECO:0008006" key="7">
    <source>
        <dbReference type="Google" id="ProtNLM"/>
    </source>
</evidence>
<dbReference type="PROSITE" id="PS50404">
    <property type="entry name" value="GST_NTER"/>
    <property type="match status" value="1"/>
</dbReference>
<dbReference type="Proteomes" id="UP000494040">
    <property type="component" value="Unassembled WGS sequence"/>
</dbReference>
<evidence type="ECO:0000256" key="2">
    <source>
        <dbReference type="RuleBase" id="RU003494"/>
    </source>
</evidence>
<dbReference type="PROSITE" id="PS50405">
    <property type="entry name" value="GST_CTER"/>
    <property type="match status" value="1"/>
</dbReference>
<dbReference type="SFLD" id="SFLDG01153">
    <property type="entry name" value="Main.4:_Theta-like"/>
    <property type="match status" value="1"/>
</dbReference>
<dbReference type="SUPFAM" id="SSF47616">
    <property type="entry name" value="GST C-terminal domain-like"/>
    <property type="match status" value="1"/>
</dbReference>
<dbReference type="InterPro" id="IPR040079">
    <property type="entry name" value="Glutathione_S-Trfase"/>
</dbReference>
<dbReference type="InterPro" id="IPR036282">
    <property type="entry name" value="Glutathione-S-Trfase_C_sf"/>
</dbReference>
<dbReference type="GO" id="GO:0006749">
    <property type="term" value="P:glutathione metabolic process"/>
    <property type="evidence" value="ECO:0007669"/>
    <property type="project" value="TreeGrafter"/>
</dbReference>
<dbReference type="OrthoDB" id="8183779at2759"/>
<dbReference type="Gene3D" id="3.40.30.10">
    <property type="entry name" value="Glutaredoxin"/>
    <property type="match status" value="1"/>
</dbReference>
<evidence type="ECO:0000259" key="3">
    <source>
        <dbReference type="PROSITE" id="PS50404"/>
    </source>
</evidence>